<keyword evidence="1" id="KW-1185">Reference proteome</keyword>
<dbReference type="Proteomes" id="UP000001554">
    <property type="component" value="Chromosome 1"/>
</dbReference>
<dbReference type="AlphaFoldDB" id="A0A9J7KJ55"/>
<proteinExistence type="predicted"/>
<dbReference type="KEGG" id="bfo:118409100"/>
<evidence type="ECO:0000313" key="2">
    <source>
        <dbReference type="RefSeq" id="XP_035665861.1"/>
    </source>
</evidence>
<dbReference type="OrthoDB" id="27298at2759"/>
<reference evidence="1" key="1">
    <citation type="journal article" date="2020" name="Nat. Ecol. Evol.">
        <title>Deeply conserved synteny resolves early events in vertebrate evolution.</title>
        <authorList>
            <person name="Simakov O."/>
            <person name="Marletaz F."/>
            <person name="Yue J.X."/>
            <person name="O'Connell B."/>
            <person name="Jenkins J."/>
            <person name="Brandt A."/>
            <person name="Calef R."/>
            <person name="Tung C.H."/>
            <person name="Huang T.K."/>
            <person name="Schmutz J."/>
            <person name="Satoh N."/>
            <person name="Yu J.K."/>
            <person name="Putnam N.H."/>
            <person name="Green R.E."/>
            <person name="Rokhsar D.S."/>
        </authorList>
    </citation>
    <scope>NUCLEOTIDE SEQUENCE [LARGE SCALE GENOMIC DNA]</scope>
    <source>
        <strain evidence="1">S238N-H82</strain>
    </source>
</reference>
<dbReference type="RefSeq" id="XP_035665869.1">
    <property type="nucleotide sequence ID" value="XM_035809976.1"/>
</dbReference>
<protein>
    <submittedName>
        <fullName evidence="2 3">Uncharacterized protein LOC118409100 isoform X1</fullName>
    </submittedName>
</protein>
<organism evidence="1 3">
    <name type="scientific">Branchiostoma floridae</name>
    <name type="common">Florida lancelet</name>
    <name type="synonym">Amphioxus</name>
    <dbReference type="NCBI Taxonomy" id="7739"/>
    <lineage>
        <taxon>Eukaryota</taxon>
        <taxon>Metazoa</taxon>
        <taxon>Chordata</taxon>
        <taxon>Cephalochordata</taxon>
        <taxon>Leptocardii</taxon>
        <taxon>Amphioxiformes</taxon>
        <taxon>Branchiostomatidae</taxon>
        <taxon>Branchiostoma</taxon>
    </lineage>
</organism>
<evidence type="ECO:0000313" key="1">
    <source>
        <dbReference type="Proteomes" id="UP000001554"/>
    </source>
</evidence>
<name>A0A9J7KJ55_BRAFL</name>
<accession>A0A9J7KJ55</accession>
<sequence length="133" mass="15714">MATEGTLVFMRSFGCKQNLLFRPDSSANVTQGCAEKLQERLLRNTWGHRHHYTRATCTMDWLELEDKRDKKRYTEEVAKESSSVLTFAFDSRENNVFTRVQHKRMLCNTPEKVRFIFSQKYAKTLHIVNQVHL</sequence>
<reference evidence="2 3" key="2">
    <citation type="submission" date="2025-04" db="UniProtKB">
        <authorList>
            <consortium name="RefSeq"/>
        </authorList>
    </citation>
    <scope>IDENTIFICATION</scope>
    <source>
        <strain evidence="2 3">S238N-H82</strain>
        <tissue evidence="2 3">Testes</tissue>
    </source>
</reference>
<evidence type="ECO:0000313" key="3">
    <source>
        <dbReference type="RefSeq" id="XP_035665869.1"/>
    </source>
</evidence>
<gene>
    <name evidence="2 3" type="primary">LOC118409100</name>
</gene>
<dbReference type="RefSeq" id="XP_035665861.1">
    <property type="nucleotide sequence ID" value="XM_035809968.1"/>
</dbReference>
<dbReference type="GeneID" id="118409100"/>